<sequence length="105" mass="11624">MLSPSAKEVFIQGITHSGRTFRPSDWAERLAGVMSQFRPGGNLPGAHLSYSPWCIPKVINGVKCVVVHTDLRDFDLMAWNFVLGFARDNDLQVVEACLLPEVAKP</sequence>
<dbReference type="AlphaFoldDB" id="A0A2S9K1M2"/>
<accession>A0A2S9K1M2</accession>
<dbReference type="OrthoDB" id="9814727at2"/>
<dbReference type="EMBL" id="PVLQ01000073">
    <property type="protein sequence ID" value="PRD64322.1"/>
    <property type="molecule type" value="Genomic_DNA"/>
</dbReference>
<reference evidence="1 2" key="1">
    <citation type="submission" date="2018-03" db="EMBL/GenBank/DDBJ databases">
        <title>Comparative genomics illustrates the genes involved in a hyperalkaliphilic mechanisms of Serpentinomonas isolated from highly-alkaline calcium-rich serpentinized springs.</title>
        <authorList>
            <person name="Suzuki S."/>
            <person name="Ishii S."/>
            <person name="Walworth N."/>
            <person name="Bird L."/>
            <person name="Kuenen J.G."/>
            <person name="Nealson K.H."/>
        </authorList>
    </citation>
    <scope>NUCLEOTIDE SEQUENCE [LARGE SCALE GENOMIC DNA]</scope>
    <source>
        <strain evidence="1 2">P1</strain>
    </source>
</reference>
<dbReference type="Gene3D" id="3.30.70.2340">
    <property type="entry name" value="Uncharacterised protein PF12112 family, DUF3579"/>
    <property type="match status" value="1"/>
</dbReference>
<comment type="caution">
    <text evidence="1">The sequence shown here is derived from an EMBL/GenBank/DDBJ whole genome shotgun (WGS) entry which is preliminary data.</text>
</comment>
<dbReference type="Pfam" id="PF12112">
    <property type="entry name" value="DUF3579"/>
    <property type="match status" value="1"/>
</dbReference>
<dbReference type="Proteomes" id="UP000238589">
    <property type="component" value="Unassembled WGS sequence"/>
</dbReference>
<organism evidence="1 2">
    <name type="scientific">Malikia granosa</name>
    <dbReference type="NCBI Taxonomy" id="263067"/>
    <lineage>
        <taxon>Bacteria</taxon>
        <taxon>Pseudomonadati</taxon>
        <taxon>Pseudomonadota</taxon>
        <taxon>Betaproteobacteria</taxon>
        <taxon>Burkholderiales</taxon>
        <taxon>Comamonadaceae</taxon>
        <taxon>Malikia</taxon>
    </lineage>
</organism>
<evidence type="ECO:0008006" key="3">
    <source>
        <dbReference type="Google" id="ProtNLM"/>
    </source>
</evidence>
<proteinExistence type="predicted"/>
<dbReference type="InterPro" id="IPR021969">
    <property type="entry name" value="DUF3579"/>
</dbReference>
<dbReference type="RefSeq" id="WP_105749344.1">
    <property type="nucleotide sequence ID" value="NZ_PVLQ01000073.1"/>
</dbReference>
<gene>
    <name evidence="1" type="ORF">C6P64_14870</name>
</gene>
<protein>
    <recommendedName>
        <fullName evidence="3">DUF3579 domain-containing protein</fullName>
    </recommendedName>
</protein>
<keyword evidence="2" id="KW-1185">Reference proteome</keyword>
<evidence type="ECO:0000313" key="2">
    <source>
        <dbReference type="Proteomes" id="UP000238589"/>
    </source>
</evidence>
<name>A0A2S9K1M2_9BURK</name>
<evidence type="ECO:0000313" key="1">
    <source>
        <dbReference type="EMBL" id="PRD64322.1"/>
    </source>
</evidence>